<keyword evidence="3" id="KW-1185">Reference proteome</keyword>
<dbReference type="Gene3D" id="3.40.350.10">
    <property type="entry name" value="Creatinase/prolidase N-terminal domain"/>
    <property type="match status" value="1"/>
</dbReference>
<feature type="domain" description="Peptidase M24" evidence="1">
    <location>
        <begin position="311"/>
        <end position="505"/>
    </location>
</feature>
<dbReference type="InterPro" id="IPR029149">
    <property type="entry name" value="Creatin/AminoP/Spt16_N"/>
</dbReference>
<dbReference type="PANTHER" id="PTHR46112">
    <property type="entry name" value="AMINOPEPTIDASE"/>
    <property type="match status" value="1"/>
</dbReference>
<dbReference type="InterPro" id="IPR036005">
    <property type="entry name" value="Creatinase/aminopeptidase-like"/>
</dbReference>
<dbReference type="RefSeq" id="XP_056768516.1">
    <property type="nucleotide sequence ID" value="XM_056907109.1"/>
</dbReference>
<sequence>MGGTSGEEAIDLYTRETMSKQLPNAQRDVEALVLPSKCHDTGRFSLRTLVQFIATVGLLATGYQYIWPQSLAPSDGEVITKEQRLEEFQRCAIKNLLDTGLPFLEKASPIAVPDFQERRDRLAEALVAEDVDAFVVEPGYTFKYYGNVSQPEWEVWEPEERPFLMVVRPVLDQATSQVRANTTFLCPSFEAERARLLDMPFTEEIQIVPWEEHWDPYSTLQQSDVFLGVSRVPRLMVDEEMRDFIQRGLGSAGFEVVGLRGQVEEVRQIKTAHEVEILRAVNTGTVEAVREMRKCESKGNSARWFNDSSGLYPGLTENEIATVLDNALRAAGMEPFFDIVLFDENASNPHGGTDGEKVLEPETFVLIDVGAHLYGYSSDICRTFFPPFLEKPSKSAPLSPNLKEKLKVWDVVFEAQTQSIHHMKENLTAASVDIAARDIITKAGYGGTFTHRVGHGIGIKAHESPYLNKGNFNTLLKTGMAFTSEPGIYLVDKFGVRHEDILLVQGNEEPQLLTGSRAQGPWDP</sequence>
<dbReference type="EMBL" id="JAPVEA010000003">
    <property type="protein sequence ID" value="KAJ5456144.1"/>
    <property type="molecule type" value="Genomic_DNA"/>
</dbReference>
<evidence type="ECO:0000259" key="1">
    <source>
        <dbReference type="Pfam" id="PF00557"/>
    </source>
</evidence>
<evidence type="ECO:0000313" key="3">
    <source>
        <dbReference type="Proteomes" id="UP001213681"/>
    </source>
</evidence>
<reference evidence="2" key="1">
    <citation type="submission" date="2022-12" db="EMBL/GenBank/DDBJ databases">
        <authorList>
            <person name="Petersen C."/>
        </authorList>
    </citation>
    <scope>NUCLEOTIDE SEQUENCE</scope>
    <source>
        <strain evidence="2">IBT 16125</strain>
    </source>
</reference>
<dbReference type="SUPFAM" id="SSF53092">
    <property type="entry name" value="Creatinase/prolidase N-terminal domain"/>
    <property type="match status" value="1"/>
</dbReference>
<dbReference type="SUPFAM" id="SSF55920">
    <property type="entry name" value="Creatinase/aminopeptidase"/>
    <property type="match status" value="1"/>
</dbReference>
<accession>A0AAD6G4K0</accession>
<dbReference type="AlphaFoldDB" id="A0AAD6G4K0"/>
<dbReference type="Gene3D" id="3.90.230.10">
    <property type="entry name" value="Creatinase/methionine aminopeptidase superfamily"/>
    <property type="match status" value="1"/>
</dbReference>
<dbReference type="InterPro" id="IPR000994">
    <property type="entry name" value="Pept_M24"/>
</dbReference>
<organism evidence="2 3">
    <name type="scientific">Penicillium daleae</name>
    <dbReference type="NCBI Taxonomy" id="63821"/>
    <lineage>
        <taxon>Eukaryota</taxon>
        <taxon>Fungi</taxon>
        <taxon>Dikarya</taxon>
        <taxon>Ascomycota</taxon>
        <taxon>Pezizomycotina</taxon>
        <taxon>Eurotiomycetes</taxon>
        <taxon>Eurotiomycetidae</taxon>
        <taxon>Eurotiales</taxon>
        <taxon>Aspergillaceae</taxon>
        <taxon>Penicillium</taxon>
    </lineage>
</organism>
<gene>
    <name evidence="2" type="ORF">N7458_003727</name>
</gene>
<dbReference type="GeneID" id="81597352"/>
<reference evidence="2" key="2">
    <citation type="journal article" date="2023" name="IMA Fungus">
        <title>Comparative genomic study of the Penicillium genus elucidates a diverse pangenome and 15 lateral gene transfer events.</title>
        <authorList>
            <person name="Petersen C."/>
            <person name="Sorensen T."/>
            <person name="Nielsen M.R."/>
            <person name="Sondergaard T.E."/>
            <person name="Sorensen J.L."/>
            <person name="Fitzpatrick D.A."/>
            <person name="Frisvad J.C."/>
            <person name="Nielsen K.L."/>
        </authorList>
    </citation>
    <scope>NUCLEOTIDE SEQUENCE</scope>
    <source>
        <strain evidence="2">IBT 16125</strain>
    </source>
</reference>
<protein>
    <recommendedName>
        <fullName evidence="1">Peptidase M24 domain-containing protein</fullName>
    </recommendedName>
</protein>
<proteinExistence type="predicted"/>
<name>A0AAD6G4K0_9EURO</name>
<comment type="caution">
    <text evidence="2">The sequence shown here is derived from an EMBL/GenBank/DDBJ whole genome shotgun (WGS) entry which is preliminary data.</text>
</comment>
<dbReference type="Pfam" id="PF00557">
    <property type="entry name" value="Peptidase_M24"/>
    <property type="match status" value="1"/>
</dbReference>
<evidence type="ECO:0000313" key="2">
    <source>
        <dbReference type="EMBL" id="KAJ5456144.1"/>
    </source>
</evidence>
<dbReference type="InterPro" id="IPR050659">
    <property type="entry name" value="Peptidase_M24B"/>
</dbReference>
<dbReference type="PANTHER" id="PTHR46112:SF2">
    <property type="entry name" value="XAA-PRO AMINOPEPTIDASE P-RELATED"/>
    <property type="match status" value="1"/>
</dbReference>
<dbReference type="Proteomes" id="UP001213681">
    <property type="component" value="Unassembled WGS sequence"/>
</dbReference>